<accession>A0ABZ2INN4</accession>
<feature type="transmembrane region" description="Helical" evidence="1">
    <location>
        <begin position="78"/>
        <end position="97"/>
    </location>
</feature>
<proteinExistence type="predicted"/>
<feature type="transmembrane region" description="Helical" evidence="1">
    <location>
        <begin position="34"/>
        <end position="58"/>
    </location>
</feature>
<feature type="transmembrane region" description="Helical" evidence="1">
    <location>
        <begin position="104"/>
        <end position="124"/>
    </location>
</feature>
<dbReference type="EMBL" id="CP146284">
    <property type="protein sequence ID" value="WWV67246.1"/>
    <property type="molecule type" value="Genomic_DNA"/>
</dbReference>
<evidence type="ECO:0000313" key="2">
    <source>
        <dbReference type="EMBL" id="WWV67246.1"/>
    </source>
</evidence>
<organism evidence="2 3">
    <name type="scientific">Parabacteroides absconsus</name>
    <dbReference type="NCBI Taxonomy" id="2951805"/>
    <lineage>
        <taxon>Bacteria</taxon>
        <taxon>Pseudomonadati</taxon>
        <taxon>Bacteroidota</taxon>
        <taxon>Bacteroidia</taxon>
        <taxon>Bacteroidales</taxon>
        <taxon>Tannerellaceae</taxon>
        <taxon>Parabacteroides</taxon>
    </lineage>
</organism>
<protein>
    <submittedName>
        <fullName evidence="2">Uncharacterized protein</fullName>
    </submittedName>
</protein>
<gene>
    <name evidence="2" type="ORF">NEE14_004470</name>
</gene>
<evidence type="ECO:0000313" key="3">
    <source>
        <dbReference type="Proteomes" id="UP001320603"/>
    </source>
</evidence>
<keyword evidence="1" id="KW-1133">Transmembrane helix</keyword>
<sequence>MNTKDILSWLALVLGAAIIIGLFFIFLKDMPDDLFVLNLCVSLLVYALFYVDVLVPWVDWRDKSKSRIGSIGLRWTVTWIYAILAIGSMVVCNTIFNVGFSAQLIIHGMLLLILILGISGALHASDKVTSVYNKEMAAQKGITEMRRAFGELKQMVYNSSNIPQEVRSKIEKIEEDLRYISPSEHPEAAALEKQFSEMVRDFCINVNSYSENSDRVMSLLEKVDYILKSRKSIYSL</sequence>
<keyword evidence="3" id="KW-1185">Reference proteome</keyword>
<dbReference type="Proteomes" id="UP001320603">
    <property type="component" value="Chromosome"/>
</dbReference>
<dbReference type="RefSeq" id="WP_251968505.1">
    <property type="nucleotide sequence ID" value="NZ_CP146284.1"/>
</dbReference>
<keyword evidence="1" id="KW-0812">Transmembrane</keyword>
<keyword evidence="1" id="KW-0472">Membrane</keyword>
<reference evidence="2 3" key="1">
    <citation type="submission" date="2024-02" db="EMBL/GenBank/DDBJ databases">
        <title>Whole genome sequencing of Parabacteroides sp. AD58.</title>
        <authorList>
            <person name="Chaplin A.V."/>
            <person name="Pikina A.P."/>
            <person name="Sokolova S.R."/>
            <person name="Korostin D.O."/>
            <person name="Efimov B.A."/>
        </authorList>
    </citation>
    <scope>NUCLEOTIDE SEQUENCE [LARGE SCALE GENOMIC DNA]</scope>
    <source>
        <strain evidence="2 3">AD58</strain>
    </source>
</reference>
<evidence type="ECO:0000256" key="1">
    <source>
        <dbReference type="SAM" id="Phobius"/>
    </source>
</evidence>
<name>A0ABZ2INN4_9BACT</name>
<feature type="transmembrane region" description="Helical" evidence="1">
    <location>
        <begin position="6"/>
        <end position="27"/>
    </location>
</feature>